<sequence>MRGEKCVFTRWPQRAARVSIYSRKGWVNMGEAIDVVGLARYGRRETVSVRHVHRHGWQETQSVFKGLT</sequence>
<reference evidence="1" key="2">
    <citation type="submission" date="2020-09" db="EMBL/GenBank/DDBJ databases">
        <authorList>
            <person name="Sun Q."/>
            <person name="Zhou Y."/>
        </authorList>
    </citation>
    <scope>NUCLEOTIDE SEQUENCE</scope>
    <source>
        <strain evidence="1">CGMCC 1.15360</strain>
    </source>
</reference>
<name>A0A916Z743_9SPHN</name>
<accession>A0A916Z743</accession>
<organism evidence="1 2">
    <name type="scientific">Croceicoccus mobilis</name>
    <dbReference type="NCBI Taxonomy" id="1703339"/>
    <lineage>
        <taxon>Bacteria</taxon>
        <taxon>Pseudomonadati</taxon>
        <taxon>Pseudomonadota</taxon>
        <taxon>Alphaproteobacteria</taxon>
        <taxon>Sphingomonadales</taxon>
        <taxon>Erythrobacteraceae</taxon>
        <taxon>Croceicoccus</taxon>
    </lineage>
</organism>
<comment type="caution">
    <text evidence="1">The sequence shown here is derived from an EMBL/GenBank/DDBJ whole genome shotgun (WGS) entry which is preliminary data.</text>
</comment>
<dbReference type="AlphaFoldDB" id="A0A916Z743"/>
<dbReference type="Proteomes" id="UP000612349">
    <property type="component" value="Unassembled WGS sequence"/>
</dbReference>
<evidence type="ECO:0000313" key="2">
    <source>
        <dbReference type="Proteomes" id="UP000612349"/>
    </source>
</evidence>
<dbReference type="EMBL" id="BMIP01000007">
    <property type="protein sequence ID" value="GGD77651.1"/>
    <property type="molecule type" value="Genomic_DNA"/>
</dbReference>
<evidence type="ECO:0000313" key="1">
    <source>
        <dbReference type="EMBL" id="GGD77651.1"/>
    </source>
</evidence>
<gene>
    <name evidence="1" type="ORF">GCM10010990_29230</name>
</gene>
<keyword evidence="2" id="KW-1185">Reference proteome</keyword>
<proteinExistence type="predicted"/>
<reference evidence="1" key="1">
    <citation type="journal article" date="2014" name="Int. J. Syst. Evol. Microbiol.">
        <title>Complete genome sequence of Corynebacterium casei LMG S-19264T (=DSM 44701T), isolated from a smear-ripened cheese.</title>
        <authorList>
            <consortium name="US DOE Joint Genome Institute (JGI-PGF)"/>
            <person name="Walter F."/>
            <person name="Albersmeier A."/>
            <person name="Kalinowski J."/>
            <person name="Ruckert C."/>
        </authorList>
    </citation>
    <scope>NUCLEOTIDE SEQUENCE</scope>
    <source>
        <strain evidence="1">CGMCC 1.15360</strain>
    </source>
</reference>
<protein>
    <submittedName>
        <fullName evidence="1">Uncharacterized protein</fullName>
    </submittedName>
</protein>